<dbReference type="Gene3D" id="3.40.50.2300">
    <property type="match status" value="1"/>
</dbReference>
<dbReference type="GO" id="GO:0009927">
    <property type="term" value="F:histidine phosphotransfer kinase activity"/>
    <property type="evidence" value="ECO:0007669"/>
    <property type="project" value="TreeGrafter"/>
</dbReference>
<keyword evidence="5" id="KW-0997">Cell inner membrane</keyword>
<organism evidence="20 21">
    <name type="scientific">Zunongwangia atlantica 22II14-10F7</name>
    <dbReference type="NCBI Taxonomy" id="1185767"/>
    <lineage>
        <taxon>Bacteria</taxon>
        <taxon>Pseudomonadati</taxon>
        <taxon>Bacteroidota</taxon>
        <taxon>Flavobacteriia</taxon>
        <taxon>Flavobacteriales</taxon>
        <taxon>Flavobacteriaceae</taxon>
        <taxon>Zunongwangia</taxon>
    </lineage>
</organism>
<dbReference type="Proteomes" id="UP000192746">
    <property type="component" value="Unassembled WGS sequence"/>
</dbReference>
<evidence type="ECO:0000256" key="4">
    <source>
        <dbReference type="ARBA" id="ARBA00022475"/>
    </source>
</evidence>
<dbReference type="InterPro" id="IPR008207">
    <property type="entry name" value="Sig_transdc_His_kin_Hpt_dom"/>
</dbReference>
<dbReference type="AlphaFoldDB" id="A0A1Y1T4X3"/>
<feature type="transmembrane region" description="Helical" evidence="16">
    <location>
        <begin position="275"/>
        <end position="297"/>
    </location>
</feature>
<evidence type="ECO:0000313" key="21">
    <source>
        <dbReference type="Proteomes" id="UP000192746"/>
    </source>
</evidence>
<evidence type="ECO:0000256" key="5">
    <source>
        <dbReference type="ARBA" id="ARBA00022519"/>
    </source>
</evidence>
<evidence type="ECO:0000259" key="17">
    <source>
        <dbReference type="PROSITE" id="PS50109"/>
    </source>
</evidence>
<dbReference type="SUPFAM" id="SSF47384">
    <property type="entry name" value="Homodimeric domain of signal transducing histidine kinase"/>
    <property type="match status" value="1"/>
</dbReference>
<comment type="subcellular location">
    <subcellularLocation>
        <location evidence="2">Cell inner membrane</location>
        <topology evidence="2">Multi-pass membrane protein</topology>
    </subcellularLocation>
</comment>
<evidence type="ECO:0000256" key="6">
    <source>
        <dbReference type="ARBA" id="ARBA00022553"/>
    </source>
</evidence>
<feature type="modified residue" description="Phosphohistidine" evidence="13">
    <location>
        <position position="770"/>
    </location>
</feature>
<keyword evidence="8 16" id="KW-0812">Transmembrane</keyword>
<dbReference type="SUPFAM" id="SSF47226">
    <property type="entry name" value="Histidine-containing phosphotransfer domain, HPT domain"/>
    <property type="match status" value="1"/>
</dbReference>
<dbReference type="Gene3D" id="1.10.287.130">
    <property type="match status" value="1"/>
</dbReference>
<keyword evidence="4" id="KW-1003">Cell membrane</keyword>
<dbReference type="PANTHER" id="PTHR43047">
    <property type="entry name" value="TWO-COMPONENT HISTIDINE PROTEIN KINASE"/>
    <property type="match status" value="1"/>
</dbReference>
<evidence type="ECO:0000256" key="14">
    <source>
        <dbReference type="PROSITE-ProRule" id="PRU00169"/>
    </source>
</evidence>
<dbReference type="SMART" id="SM00388">
    <property type="entry name" value="HisKA"/>
    <property type="match status" value="1"/>
</dbReference>
<dbReference type="InterPro" id="IPR036890">
    <property type="entry name" value="HATPase_C_sf"/>
</dbReference>
<dbReference type="PROSITE" id="PS50109">
    <property type="entry name" value="HIS_KIN"/>
    <property type="match status" value="1"/>
</dbReference>
<evidence type="ECO:0000256" key="1">
    <source>
        <dbReference type="ARBA" id="ARBA00000085"/>
    </source>
</evidence>
<dbReference type="InterPro" id="IPR005467">
    <property type="entry name" value="His_kinase_dom"/>
</dbReference>
<dbReference type="SMART" id="SM00387">
    <property type="entry name" value="HATPase_c"/>
    <property type="match status" value="1"/>
</dbReference>
<dbReference type="EC" id="2.7.13.3" evidence="3"/>
<dbReference type="EMBL" id="ARYN01000006">
    <property type="protein sequence ID" value="ORL46099.1"/>
    <property type="molecule type" value="Genomic_DNA"/>
</dbReference>
<feature type="coiled-coil region" evidence="15">
    <location>
        <begin position="788"/>
        <end position="819"/>
    </location>
</feature>
<dbReference type="InterPro" id="IPR003594">
    <property type="entry name" value="HATPase_dom"/>
</dbReference>
<keyword evidence="10" id="KW-0547">Nucleotide-binding</keyword>
<dbReference type="Gene3D" id="3.30.565.10">
    <property type="entry name" value="Histidine kinase-like ATPase, C-terminal domain"/>
    <property type="match status" value="1"/>
</dbReference>
<keyword evidence="11 16" id="KW-1133">Transmembrane helix</keyword>
<comment type="caution">
    <text evidence="20">The sequence shown here is derived from an EMBL/GenBank/DDBJ whole genome shotgun (WGS) entry which is preliminary data.</text>
</comment>
<accession>A0A1Y1T4X3</accession>
<dbReference type="GO" id="GO:0005886">
    <property type="term" value="C:plasma membrane"/>
    <property type="evidence" value="ECO:0007669"/>
    <property type="project" value="UniProtKB-SubCell"/>
</dbReference>
<keyword evidence="10" id="KW-0067">ATP-binding</keyword>
<dbReference type="FunFam" id="3.30.565.10:FF:000010">
    <property type="entry name" value="Sensor histidine kinase RcsC"/>
    <property type="match status" value="1"/>
</dbReference>
<protein>
    <recommendedName>
        <fullName evidence="3">histidine kinase</fullName>
        <ecNumber evidence="3">2.7.13.3</ecNumber>
    </recommendedName>
</protein>
<evidence type="ECO:0000256" key="2">
    <source>
        <dbReference type="ARBA" id="ARBA00004429"/>
    </source>
</evidence>
<dbReference type="Pfam" id="PF02518">
    <property type="entry name" value="HATPase_c"/>
    <property type="match status" value="1"/>
</dbReference>
<dbReference type="Pfam" id="PF00072">
    <property type="entry name" value="Response_reg"/>
    <property type="match status" value="1"/>
</dbReference>
<dbReference type="CDD" id="cd17546">
    <property type="entry name" value="REC_hyHK_CKI1_RcsC-like"/>
    <property type="match status" value="1"/>
</dbReference>
<keyword evidence="12 16" id="KW-0472">Membrane</keyword>
<comment type="catalytic activity">
    <reaction evidence="1">
        <text>ATP + protein L-histidine = ADP + protein N-phospho-L-histidine.</text>
        <dbReference type="EC" id="2.7.13.3"/>
    </reaction>
</comment>
<evidence type="ECO:0000256" key="8">
    <source>
        <dbReference type="ARBA" id="ARBA00022692"/>
    </source>
</evidence>
<dbReference type="SMART" id="SM00448">
    <property type="entry name" value="REC"/>
    <property type="match status" value="1"/>
</dbReference>
<dbReference type="InterPro" id="IPR036641">
    <property type="entry name" value="HPT_dom_sf"/>
</dbReference>
<dbReference type="PANTHER" id="PTHR43047:SF72">
    <property type="entry name" value="OSMOSENSING HISTIDINE PROTEIN KINASE SLN1"/>
    <property type="match status" value="1"/>
</dbReference>
<dbReference type="STRING" id="1185767.IIF7_08261"/>
<proteinExistence type="predicted"/>
<reference evidence="20 21" key="1">
    <citation type="submission" date="2013-04" db="EMBL/GenBank/DDBJ databases">
        <title>Zunongwangia sp. 22II14-10F7 Genome Sequencing.</title>
        <authorList>
            <person name="Lai Q."/>
            <person name="Shao Z."/>
        </authorList>
    </citation>
    <scope>NUCLEOTIDE SEQUENCE [LARGE SCALE GENOMIC DNA]</scope>
    <source>
        <strain evidence="20 21">22II14-10F7</strain>
    </source>
</reference>
<evidence type="ECO:0000256" key="12">
    <source>
        <dbReference type="ARBA" id="ARBA00023136"/>
    </source>
</evidence>
<evidence type="ECO:0000259" key="18">
    <source>
        <dbReference type="PROSITE" id="PS50110"/>
    </source>
</evidence>
<feature type="modified residue" description="4-aspartylphosphate" evidence="14">
    <location>
        <position position="628"/>
    </location>
</feature>
<evidence type="ECO:0000256" key="10">
    <source>
        <dbReference type="ARBA" id="ARBA00022840"/>
    </source>
</evidence>
<dbReference type="CDD" id="cd16922">
    <property type="entry name" value="HATPase_EvgS-ArcB-TorS-like"/>
    <property type="match status" value="1"/>
</dbReference>
<evidence type="ECO:0000256" key="11">
    <source>
        <dbReference type="ARBA" id="ARBA00022989"/>
    </source>
</evidence>
<dbReference type="Gene3D" id="1.20.120.160">
    <property type="entry name" value="HPT domain"/>
    <property type="match status" value="1"/>
</dbReference>
<feature type="transmembrane region" description="Helical" evidence="16">
    <location>
        <begin position="20"/>
        <end position="38"/>
    </location>
</feature>
<gene>
    <name evidence="20" type="ORF">IIF7_08261</name>
</gene>
<evidence type="ECO:0000259" key="19">
    <source>
        <dbReference type="PROSITE" id="PS50894"/>
    </source>
</evidence>
<dbReference type="GO" id="GO:0000155">
    <property type="term" value="F:phosphorelay sensor kinase activity"/>
    <property type="evidence" value="ECO:0007669"/>
    <property type="project" value="InterPro"/>
</dbReference>
<dbReference type="SUPFAM" id="SSF55874">
    <property type="entry name" value="ATPase domain of HSP90 chaperone/DNA topoisomerase II/histidine kinase"/>
    <property type="match status" value="1"/>
</dbReference>
<feature type="domain" description="Histidine kinase" evidence="17">
    <location>
        <begin position="330"/>
        <end position="551"/>
    </location>
</feature>
<feature type="domain" description="HPt" evidence="19">
    <location>
        <begin position="731"/>
        <end position="822"/>
    </location>
</feature>
<dbReference type="SUPFAM" id="SSF52172">
    <property type="entry name" value="CheY-like"/>
    <property type="match status" value="1"/>
</dbReference>
<dbReference type="Pfam" id="PF00512">
    <property type="entry name" value="HisKA"/>
    <property type="match status" value="1"/>
</dbReference>
<keyword evidence="6 14" id="KW-0597">Phosphoprotein</keyword>
<dbReference type="InterPro" id="IPR003661">
    <property type="entry name" value="HisK_dim/P_dom"/>
</dbReference>
<dbReference type="PRINTS" id="PR00344">
    <property type="entry name" value="BCTRLSENSOR"/>
</dbReference>
<evidence type="ECO:0000256" key="7">
    <source>
        <dbReference type="ARBA" id="ARBA00022679"/>
    </source>
</evidence>
<dbReference type="InterPro" id="IPR004358">
    <property type="entry name" value="Sig_transdc_His_kin-like_C"/>
</dbReference>
<name>A0A1Y1T4X3_9FLAO</name>
<keyword evidence="9 20" id="KW-0418">Kinase</keyword>
<evidence type="ECO:0000256" key="3">
    <source>
        <dbReference type="ARBA" id="ARBA00012438"/>
    </source>
</evidence>
<dbReference type="PROSITE" id="PS50894">
    <property type="entry name" value="HPT"/>
    <property type="match status" value="1"/>
</dbReference>
<dbReference type="InterPro" id="IPR011006">
    <property type="entry name" value="CheY-like_superfamily"/>
</dbReference>
<evidence type="ECO:0000256" key="16">
    <source>
        <dbReference type="SAM" id="Phobius"/>
    </source>
</evidence>
<evidence type="ECO:0000256" key="9">
    <source>
        <dbReference type="ARBA" id="ARBA00022777"/>
    </source>
</evidence>
<keyword evidence="15" id="KW-0175">Coiled coil</keyword>
<dbReference type="CDD" id="cd00082">
    <property type="entry name" value="HisKA"/>
    <property type="match status" value="1"/>
</dbReference>
<sequence>MRIAKKAMQNTKRSITLKVVAGYLLTAALVVVAVWFIYNRVVIFSNMAQSNSSNNAQLFLVSEITSDLYETENVSRRLIQTGTKEDIVLYQAQLDSIKMNLVELDEDYGENKLHTELDSIYKLLDLKTENLEALIDLREQERNTNYYKQVMEELNRVNESFESNQGYDDRFNDLEPYQKRVLVKWLEYARADNAQSLTNQTADSLVNSVKKVLNDFQKANLRFRNTIIEKENDLLDNDMVLNQQLRKILANIEQDEREASLERTEKAQQTLEDTVSIIMVSGIVCVIVILLFLMLIIRDVGRSQQYRIELEEAKNFAETLLKRREQLMAAITHDLRSPLNTVIGYSELMNKTQLGNKQRHYLSQINKSSDFILHLVNDLLDLSKLEAGKMSVENLPFNPKKLITDTVQNNVPASLNKDLEVIIDISEEADAQYLSDPFRIKQIIANLVTNAFKFTEKGKIIVTAEIQQKIKESQELIIKVKDTGIGISKEKQEIIFEEFSQENSGIEKKYGGTGLGLTITKSLTSLLKGEISLQSEQGKGSEFTIVIPVQESKIKKKPLAEEEKKLTQKTSNIDFGNKKVLVVDDEPAQLALTLEFLKSQNLKFDTAENGKKAMALLDKNRYDLILTDIQMPIMDGFQLMNAIKKNENLNKTPVIALSGRTDMKDEVYTLTGFTAKLTKPFKSKDLLFKISEVFNIKPEIEENQLVPKDDFVPQQSEFYNLEDIYLFSGEDKEAMYIIIKAFLESSEENIEKIRFHKNEGNFEAIGQIAHKMLPMLKQMKITPVIPVLERLEKKAEVSESEIDQLIQQLQRVLRELETEVTV</sequence>
<dbReference type="InterPro" id="IPR001789">
    <property type="entry name" value="Sig_transdc_resp-reg_receiver"/>
</dbReference>
<evidence type="ECO:0000256" key="15">
    <source>
        <dbReference type="SAM" id="Coils"/>
    </source>
</evidence>
<keyword evidence="7" id="KW-0808">Transferase</keyword>
<evidence type="ECO:0000313" key="20">
    <source>
        <dbReference type="EMBL" id="ORL46099.1"/>
    </source>
</evidence>
<keyword evidence="21" id="KW-1185">Reference proteome</keyword>
<evidence type="ECO:0000256" key="13">
    <source>
        <dbReference type="PROSITE-ProRule" id="PRU00110"/>
    </source>
</evidence>
<dbReference type="PROSITE" id="PS50110">
    <property type="entry name" value="RESPONSE_REGULATORY"/>
    <property type="match status" value="1"/>
</dbReference>
<dbReference type="InterPro" id="IPR036097">
    <property type="entry name" value="HisK_dim/P_sf"/>
</dbReference>
<feature type="domain" description="Response regulatory" evidence="18">
    <location>
        <begin position="579"/>
        <end position="694"/>
    </location>
</feature>